<gene>
    <name evidence="1" type="ORF">PPENT_87.1.T0640041</name>
</gene>
<dbReference type="EMBL" id="CAJJDO010000064">
    <property type="protein sequence ID" value="CAD8175845.1"/>
    <property type="molecule type" value="Genomic_DNA"/>
</dbReference>
<accession>A0A8S1VHJ9</accession>
<name>A0A8S1VHJ9_9CILI</name>
<reference evidence="1" key="1">
    <citation type="submission" date="2021-01" db="EMBL/GenBank/DDBJ databases">
        <authorList>
            <consortium name="Genoscope - CEA"/>
            <person name="William W."/>
        </authorList>
    </citation>
    <scope>NUCLEOTIDE SEQUENCE</scope>
</reference>
<comment type="caution">
    <text evidence="1">The sequence shown here is derived from an EMBL/GenBank/DDBJ whole genome shotgun (WGS) entry which is preliminary data.</text>
</comment>
<dbReference type="AlphaFoldDB" id="A0A8S1VHJ9"/>
<dbReference type="Proteomes" id="UP000689195">
    <property type="component" value="Unassembled WGS sequence"/>
</dbReference>
<protein>
    <submittedName>
        <fullName evidence="1">Uncharacterized protein</fullName>
    </submittedName>
</protein>
<evidence type="ECO:0000313" key="1">
    <source>
        <dbReference type="EMBL" id="CAD8175845.1"/>
    </source>
</evidence>
<keyword evidence="2" id="KW-1185">Reference proteome</keyword>
<evidence type="ECO:0000313" key="2">
    <source>
        <dbReference type="Proteomes" id="UP000689195"/>
    </source>
</evidence>
<proteinExistence type="predicted"/>
<sequence length="94" mass="11470">MYYINKIKFNGRIIQMLNKLLMFKRVQLMVLQVVQFSIISQLNLKPCLQGIIQFYYQLIEHYMQQPLIGQKVLKAQDYFMNYLLILLFYKQIKK</sequence>
<organism evidence="1 2">
    <name type="scientific">Paramecium pentaurelia</name>
    <dbReference type="NCBI Taxonomy" id="43138"/>
    <lineage>
        <taxon>Eukaryota</taxon>
        <taxon>Sar</taxon>
        <taxon>Alveolata</taxon>
        <taxon>Ciliophora</taxon>
        <taxon>Intramacronucleata</taxon>
        <taxon>Oligohymenophorea</taxon>
        <taxon>Peniculida</taxon>
        <taxon>Parameciidae</taxon>
        <taxon>Paramecium</taxon>
    </lineage>
</organism>